<dbReference type="PANTHER" id="PTHR42755:SF1">
    <property type="entry name" value="3-DEOXY-D-MANNO-OCTULOSONIC ACID TRANSFERASE, MITOCHONDRIAL-RELATED"/>
    <property type="match status" value="1"/>
</dbReference>
<keyword evidence="9" id="KW-1003">Cell membrane</keyword>
<feature type="domain" description="3-deoxy-D-manno-octulosonic-acid transferase N-terminal" evidence="10">
    <location>
        <begin position="43"/>
        <end position="215"/>
    </location>
</feature>
<comment type="catalytic activity">
    <reaction evidence="6 9">
        <text>lipid IVA (E. coli) + CMP-3-deoxy-beta-D-manno-octulosonate = alpha-Kdo-(2-&gt;6)-lipid IVA (E. coli) + CMP + H(+)</text>
        <dbReference type="Rhea" id="RHEA:28066"/>
        <dbReference type="ChEBI" id="CHEBI:15378"/>
        <dbReference type="ChEBI" id="CHEBI:58603"/>
        <dbReference type="ChEBI" id="CHEBI:60364"/>
        <dbReference type="ChEBI" id="CHEBI:60377"/>
        <dbReference type="ChEBI" id="CHEBI:85987"/>
        <dbReference type="EC" id="2.4.99.12"/>
    </reaction>
</comment>
<comment type="similarity">
    <text evidence="9">Belongs to the glycosyltransferase group 1 family.</text>
</comment>
<evidence type="ECO:0000313" key="11">
    <source>
        <dbReference type="EMBL" id="QDU88158.1"/>
    </source>
</evidence>
<keyword evidence="11" id="KW-0328">Glycosyltransferase</keyword>
<evidence type="ECO:0000259" key="10">
    <source>
        <dbReference type="Pfam" id="PF04413"/>
    </source>
</evidence>
<feature type="site" description="Transition state stabilizer" evidence="8">
    <location>
        <position position="135"/>
    </location>
</feature>
<dbReference type="EC" id="2.4.99.12" evidence="2 9"/>
<evidence type="ECO:0000256" key="3">
    <source>
        <dbReference type="ARBA" id="ARBA00019077"/>
    </source>
</evidence>
<feature type="site" description="Transition state stabilizer" evidence="8">
    <location>
        <position position="213"/>
    </location>
</feature>
<evidence type="ECO:0000256" key="5">
    <source>
        <dbReference type="ARBA" id="ARBA00031445"/>
    </source>
</evidence>
<name>A0A518D9P6_9BACT</name>
<feature type="active site" description="Proton acceptor" evidence="7">
    <location>
        <position position="65"/>
    </location>
</feature>
<dbReference type="InterPro" id="IPR038107">
    <property type="entry name" value="Glycos_transf_N_sf"/>
</dbReference>
<keyword evidence="12" id="KW-1185">Reference proteome</keyword>
<dbReference type="PANTHER" id="PTHR42755">
    <property type="entry name" value="3-DEOXY-MANNO-OCTULOSONATE CYTIDYLYLTRANSFERASE"/>
    <property type="match status" value="1"/>
</dbReference>
<accession>A0A518D9P6</accession>
<organism evidence="11 12">
    <name type="scientific">Pirellulimonas nuda</name>
    <dbReference type="NCBI Taxonomy" id="2528009"/>
    <lineage>
        <taxon>Bacteria</taxon>
        <taxon>Pseudomonadati</taxon>
        <taxon>Planctomycetota</taxon>
        <taxon>Planctomycetia</taxon>
        <taxon>Pirellulales</taxon>
        <taxon>Lacipirellulaceae</taxon>
        <taxon>Pirellulimonas</taxon>
    </lineage>
</organism>
<gene>
    <name evidence="11" type="primary">waaA</name>
    <name evidence="11" type="ORF">Pla175_15290</name>
</gene>
<dbReference type="InterPro" id="IPR039901">
    <property type="entry name" value="Kdotransferase"/>
</dbReference>
<dbReference type="Pfam" id="PF04413">
    <property type="entry name" value="Glycos_transf_N"/>
    <property type="match status" value="1"/>
</dbReference>
<evidence type="ECO:0000313" key="12">
    <source>
        <dbReference type="Proteomes" id="UP000317429"/>
    </source>
</evidence>
<dbReference type="OrthoDB" id="9789797at2"/>
<comment type="function">
    <text evidence="9">Involved in lipopolysaccharide (LPS) biosynthesis. Catalyzes the transfer of 3-deoxy-D-manno-octulosonate (Kdo) residue(s) from CMP-Kdo to lipid IV(A), the tetraacyldisaccharide-1,4'-bisphosphate precursor of lipid A.</text>
</comment>
<evidence type="ECO:0000256" key="2">
    <source>
        <dbReference type="ARBA" id="ARBA00012621"/>
    </source>
</evidence>
<comment type="pathway">
    <text evidence="1 9">Bacterial outer membrane biogenesis; LPS core biosynthesis.</text>
</comment>
<evidence type="ECO:0000256" key="1">
    <source>
        <dbReference type="ARBA" id="ARBA00004713"/>
    </source>
</evidence>
<evidence type="ECO:0000256" key="9">
    <source>
        <dbReference type="RuleBase" id="RU365103"/>
    </source>
</evidence>
<dbReference type="Gene3D" id="3.40.50.2000">
    <property type="entry name" value="Glycogen Phosphorylase B"/>
    <property type="match status" value="1"/>
</dbReference>
<comment type="subcellular location">
    <subcellularLocation>
        <location evidence="9">Cell membrane</location>
    </subcellularLocation>
</comment>
<dbReference type="Gene3D" id="3.40.50.11720">
    <property type="entry name" value="3-Deoxy-D-manno-octulosonic-acid transferase, N-terminal domain"/>
    <property type="match status" value="1"/>
</dbReference>
<dbReference type="SUPFAM" id="SSF53756">
    <property type="entry name" value="UDP-Glycosyltransferase/glycogen phosphorylase"/>
    <property type="match status" value="1"/>
</dbReference>
<dbReference type="GO" id="GO:0009245">
    <property type="term" value="P:lipid A biosynthetic process"/>
    <property type="evidence" value="ECO:0007669"/>
    <property type="project" value="TreeGrafter"/>
</dbReference>
<evidence type="ECO:0000256" key="7">
    <source>
        <dbReference type="PIRSR" id="PIRSR639901-1"/>
    </source>
</evidence>
<dbReference type="GO" id="GO:0009244">
    <property type="term" value="P:lipopolysaccharide core region biosynthetic process"/>
    <property type="evidence" value="ECO:0007669"/>
    <property type="project" value="UniProtKB-UniRule"/>
</dbReference>
<protein>
    <recommendedName>
        <fullName evidence="3 9">3-deoxy-D-manno-octulosonic acid transferase</fullName>
        <shortName evidence="9">Kdo transferase</shortName>
        <ecNumber evidence="2 9">2.4.99.12</ecNumber>
    </recommendedName>
    <alternativeName>
        <fullName evidence="5 9">Lipid IV(A) 3-deoxy-D-manno-octulosonic acid transferase</fullName>
    </alternativeName>
</protein>
<keyword evidence="4 9" id="KW-0808">Transferase</keyword>
<reference evidence="11 12" key="1">
    <citation type="submission" date="2019-02" db="EMBL/GenBank/DDBJ databases">
        <title>Deep-cultivation of Planctomycetes and their phenomic and genomic characterization uncovers novel biology.</title>
        <authorList>
            <person name="Wiegand S."/>
            <person name="Jogler M."/>
            <person name="Boedeker C."/>
            <person name="Pinto D."/>
            <person name="Vollmers J."/>
            <person name="Rivas-Marin E."/>
            <person name="Kohn T."/>
            <person name="Peeters S.H."/>
            <person name="Heuer A."/>
            <person name="Rast P."/>
            <person name="Oberbeckmann S."/>
            <person name="Bunk B."/>
            <person name="Jeske O."/>
            <person name="Meyerdierks A."/>
            <person name="Storesund J.E."/>
            <person name="Kallscheuer N."/>
            <person name="Luecker S."/>
            <person name="Lage O.M."/>
            <person name="Pohl T."/>
            <person name="Merkel B.J."/>
            <person name="Hornburger P."/>
            <person name="Mueller R.-W."/>
            <person name="Bruemmer F."/>
            <person name="Labrenz M."/>
            <person name="Spormann A.M."/>
            <person name="Op den Camp H."/>
            <person name="Overmann J."/>
            <person name="Amann R."/>
            <person name="Jetten M.S.M."/>
            <person name="Mascher T."/>
            <person name="Medema M.H."/>
            <person name="Devos D.P."/>
            <person name="Kaster A.-K."/>
            <person name="Ovreas L."/>
            <person name="Rohde M."/>
            <person name="Galperin M.Y."/>
            <person name="Jogler C."/>
        </authorList>
    </citation>
    <scope>NUCLEOTIDE SEQUENCE [LARGE SCALE GENOMIC DNA]</scope>
    <source>
        <strain evidence="11 12">Pla175</strain>
    </source>
</reference>
<keyword evidence="9" id="KW-0472">Membrane</keyword>
<dbReference type="KEGG" id="pnd:Pla175_15290"/>
<dbReference type="EMBL" id="CP036291">
    <property type="protein sequence ID" value="QDU88158.1"/>
    <property type="molecule type" value="Genomic_DNA"/>
</dbReference>
<proteinExistence type="inferred from homology"/>
<dbReference type="Proteomes" id="UP000317429">
    <property type="component" value="Chromosome"/>
</dbReference>
<evidence type="ECO:0000256" key="4">
    <source>
        <dbReference type="ARBA" id="ARBA00022679"/>
    </source>
</evidence>
<dbReference type="AlphaFoldDB" id="A0A518D9P6"/>
<sequence length="442" mass="48089">MNRLIAWTLNLAYLLAIAALSPVIAWKAWRTGKYRDGYAEKLLGRVPKRAGDRPCVWLHAVSVGEVNLLGTLIGELRRRRPEWELAISTTTRAGMELARRKYGAEHTVFYCPLDFSWAVNAAMRRVRPGLLVLAELELWPNLIGAAKSHGAKVAIVNGRLSERSFAGYQRIGPLVRRVIRQVDRIAAQDEATAERFRCFATDPNKTSVTGSLKYDGAETNRENAKTVALRQQGGLSSSARVWLVGSTQAPEEEIALRVFGRVSADHPDLHLILVPRHPERFAEVANLLRATGQAFERRSALSPAASPQPPAPRRTRILLVDTVGELGAWWGTATIGFVGGSLGSRGGQNMIEPAAYGVATSFGPNTRNFRDIVAALLAAGGAQVTADEAEMEAFIRRCLTEPAFAVELGSNARNLVASQLGATGRTVDLLDSLLTKTRRAAA</sequence>
<keyword evidence="9" id="KW-0448">Lipopolysaccharide biosynthesis</keyword>
<evidence type="ECO:0000256" key="6">
    <source>
        <dbReference type="ARBA" id="ARBA00049183"/>
    </source>
</evidence>
<evidence type="ECO:0000256" key="8">
    <source>
        <dbReference type="PIRSR" id="PIRSR639901-2"/>
    </source>
</evidence>
<dbReference type="GO" id="GO:0005886">
    <property type="term" value="C:plasma membrane"/>
    <property type="evidence" value="ECO:0007669"/>
    <property type="project" value="UniProtKB-SubCell"/>
</dbReference>
<dbReference type="GO" id="GO:0043842">
    <property type="term" value="F:Kdo transferase activity"/>
    <property type="evidence" value="ECO:0007669"/>
    <property type="project" value="UniProtKB-EC"/>
</dbReference>
<dbReference type="InterPro" id="IPR007507">
    <property type="entry name" value="Glycos_transf_N"/>
</dbReference>
<dbReference type="UniPathway" id="UPA00958"/>
<dbReference type="RefSeq" id="WP_145282773.1">
    <property type="nucleotide sequence ID" value="NZ_CP036291.1"/>
</dbReference>